<dbReference type="Proteomes" id="UP000285060">
    <property type="component" value="Unassembled WGS sequence"/>
</dbReference>
<organism evidence="3 4">
    <name type="scientific">Aphanomyces invadans</name>
    <dbReference type="NCBI Taxonomy" id="157072"/>
    <lineage>
        <taxon>Eukaryota</taxon>
        <taxon>Sar</taxon>
        <taxon>Stramenopiles</taxon>
        <taxon>Oomycota</taxon>
        <taxon>Saprolegniomycetes</taxon>
        <taxon>Saprolegniales</taxon>
        <taxon>Verrucalvaceae</taxon>
        <taxon>Aphanomyces</taxon>
    </lineage>
</organism>
<feature type="region of interest" description="Disordered" evidence="1">
    <location>
        <begin position="121"/>
        <end position="209"/>
    </location>
</feature>
<feature type="compositionally biased region" description="Low complexity" evidence="1">
    <location>
        <begin position="121"/>
        <end position="136"/>
    </location>
</feature>
<sequence>MRVSPVAIAVVATSAAALQCTTSQINVVVSAAQGSANSIPCTQVAGFSISEFISSPTLTPTESQLAKANANPNCVALIKELQGLTITANCEWWNVPLKTLLQLDFKGWVVAKVQAIGDLPTTTPAATTATTPTTTAPEDDDEITTKTPTTTSAKTTTKVTTPRPTTIANNTNTSVPTTDVITTEAPFPTDELTEEPTTKKPTTRAPTTTVPSSAIPVVYSIAAVAFAAAATMI</sequence>
<dbReference type="EMBL" id="QUSY01000012">
    <property type="protein sequence ID" value="RHY34957.1"/>
    <property type="molecule type" value="Genomic_DNA"/>
</dbReference>
<feature type="compositionally biased region" description="Low complexity" evidence="1">
    <location>
        <begin position="145"/>
        <end position="166"/>
    </location>
</feature>
<protein>
    <submittedName>
        <fullName evidence="3">Uncharacterized protein</fullName>
    </submittedName>
</protein>
<feature type="compositionally biased region" description="Low complexity" evidence="1">
    <location>
        <begin position="199"/>
        <end position="209"/>
    </location>
</feature>
<keyword evidence="4" id="KW-1185">Reference proteome</keyword>
<dbReference type="Gene3D" id="1.10.239.10">
    <property type="entry name" value="Elicitin domain"/>
    <property type="match status" value="1"/>
</dbReference>
<dbReference type="AlphaFoldDB" id="A0A3R6WTT0"/>
<feature type="signal peptide" evidence="2">
    <location>
        <begin position="1"/>
        <end position="23"/>
    </location>
</feature>
<evidence type="ECO:0000256" key="2">
    <source>
        <dbReference type="SAM" id="SignalP"/>
    </source>
</evidence>
<reference evidence="3 4" key="1">
    <citation type="submission" date="2018-08" db="EMBL/GenBank/DDBJ databases">
        <title>Aphanomyces genome sequencing and annotation.</title>
        <authorList>
            <person name="Minardi D."/>
            <person name="Oidtmann B."/>
            <person name="Van Der Giezen M."/>
            <person name="Studholme D.J."/>
        </authorList>
    </citation>
    <scope>NUCLEOTIDE SEQUENCE [LARGE SCALE GENOMIC DNA]</scope>
    <source>
        <strain evidence="3 4">NJM0002</strain>
    </source>
</reference>
<proteinExistence type="predicted"/>
<keyword evidence="2" id="KW-0732">Signal</keyword>
<feature type="chain" id="PRO_5018631009" evidence="2">
    <location>
        <begin position="24"/>
        <end position="233"/>
    </location>
</feature>
<evidence type="ECO:0000256" key="1">
    <source>
        <dbReference type="SAM" id="MobiDB-lite"/>
    </source>
</evidence>
<dbReference type="InterPro" id="IPR036470">
    <property type="entry name" value="Elicitin_sf"/>
</dbReference>
<name>A0A3R6WTT0_9STRA</name>
<evidence type="ECO:0000313" key="4">
    <source>
        <dbReference type="Proteomes" id="UP000285060"/>
    </source>
</evidence>
<dbReference type="GO" id="GO:0005576">
    <property type="term" value="C:extracellular region"/>
    <property type="evidence" value="ECO:0007669"/>
    <property type="project" value="InterPro"/>
</dbReference>
<feature type="compositionally biased region" description="Polar residues" evidence="1">
    <location>
        <begin position="167"/>
        <end position="181"/>
    </location>
</feature>
<accession>A0A3R6WTT0</accession>
<gene>
    <name evidence="3" type="ORF">DYB32_000534</name>
</gene>
<comment type="caution">
    <text evidence="3">The sequence shown here is derived from an EMBL/GenBank/DDBJ whole genome shotgun (WGS) entry which is preliminary data.</text>
</comment>
<evidence type="ECO:0000313" key="3">
    <source>
        <dbReference type="EMBL" id="RHY34957.1"/>
    </source>
</evidence>